<dbReference type="Proteomes" id="UP000077266">
    <property type="component" value="Unassembled WGS sequence"/>
</dbReference>
<evidence type="ECO:0000313" key="1">
    <source>
        <dbReference type="EMBL" id="KZV79607.1"/>
    </source>
</evidence>
<keyword evidence="2" id="KW-1185">Reference proteome</keyword>
<evidence type="ECO:0000313" key="2">
    <source>
        <dbReference type="Proteomes" id="UP000077266"/>
    </source>
</evidence>
<proteinExistence type="predicted"/>
<protein>
    <submittedName>
        <fullName evidence="1">Uncharacterized protein</fullName>
    </submittedName>
</protein>
<name>A0A165B0E1_EXIGL</name>
<accession>A0A165B0E1</accession>
<reference evidence="1 2" key="1">
    <citation type="journal article" date="2016" name="Mol. Biol. Evol.">
        <title>Comparative Genomics of Early-Diverging Mushroom-Forming Fungi Provides Insights into the Origins of Lignocellulose Decay Capabilities.</title>
        <authorList>
            <person name="Nagy L.G."/>
            <person name="Riley R."/>
            <person name="Tritt A."/>
            <person name="Adam C."/>
            <person name="Daum C."/>
            <person name="Floudas D."/>
            <person name="Sun H."/>
            <person name="Yadav J.S."/>
            <person name="Pangilinan J."/>
            <person name="Larsson K.H."/>
            <person name="Matsuura K."/>
            <person name="Barry K."/>
            <person name="Labutti K."/>
            <person name="Kuo R."/>
            <person name="Ohm R.A."/>
            <person name="Bhattacharya S.S."/>
            <person name="Shirouzu T."/>
            <person name="Yoshinaga Y."/>
            <person name="Martin F.M."/>
            <person name="Grigoriev I.V."/>
            <person name="Hibbett D.S."/>
        </authorList>
    </citation>
    <scope>NUCLEOTIDE SEQUENCE [LARGE SCALE GENOMIC DNA]</scope>
    <source>
        <strain evidence="1 2">HHB12029</strain>
    </source>
</reference>
<dbReference type="AlphaFoldDB" id="A0A165B0E1"/>
<dbReference type="InParanoid" id="A0A165B0E1"/>
<dbReference type="EMBL" id="KV426588">
    <property type="protein sequence ID" value="KZV79607.1"/>
    <property type="molecule type" value="Genomic_DNA"/>
</dbReference>
<organism evidence="1 2">
    <name type="scientific">Exidia glandulosa HHB12029</name>
    <dbReference type="NCBI Taxonomy" id="1314781"/>
    <lineage>
        <taxon>Eukaryota</taxon>
        <taxon>Fungi</taxon>
        <taxon>Dikarya</taxon>
        <taxon>Basidiomycota</taxon>
        <taxon>Agaricomycotina</taxon>
        <taxon>Agaricomycetes</taxon>
        <taxon>Auriculariales</taxon>
        <taxon>Exidiaceae</taxon>
        <taxon>Exidia</taxon>
    </lineage>
</organism>
<sequence length="98" mass="10864">MCPTRVVRPRSTLQASRLFKTRLLIHGFAFLKFLLPARDLGAVPVLSCALLRDMCPASWLRFLTGWIELCVHLSCSFVCSVLATPATLSPSCPLHSIH</sequence>
<gene>
    <name evidence="1" type="ORF">EXIGLDRAFT_734741</name>
</gene>